<comment type="cofactor">
    <cofactor evidence="2">
        <name>heme b</name>
        <dbReference type="ChEBI" id="CHEBI:60344"/>
    </cofactor>
</comment>
<keyword evidence="14" id="KW-1185">Reference proteome</keyword>
<evidence type="ECO:0000256" key="2">
    <source>
        <dbReference type="ARBA" id="ARBA00001970"/>
    </source>
</evidence>
<feature type="binding site" evidence="10">
    <location>
        <position position="95"/>
    </location>
    <ligand>
        <name>Ca(2+)</name>
        <dbReference type="ChEBI" id="CHEBI:29108"/>
        <label>1</label>
    </ligand>
</feature>
<evidence type="ECO:0000256" key="4">
    <source>
        <dbReference type="ARBA" id="ARBA00022559"/>
    </source>
</evidence>
<keyword evidence="8" id="KW-0408">Iron</keyword>
<sequence length="119" mass="12975">MPEIVAPHDSHAIGLSVPPQLSTFDILLVFGAITTTNAGGRGGGGGSNSGGGLRFNFYKFTRCPQAEKLVRNITRSKVQNDPTLAAKLLRVHYHDCFVRVRPLFLGLHAMHAITYPPRH</sequence>
<feature type="binding site" evidence="10">
    <location>
        <position position="98"/>
    </location>
    <ligand>
        <name>Ca(2+)</name>
        <dbReference type="ChEBI" id="CHEBI:29108"/>
        <label>1</label>
    </ligand>
</feature>
<comment type="cofactor">
    <cofactor evidence="10">
        <name>Ca(2+)</name>
        <dbReference type="ChEBI" id="CHEBI:29108"/>
    </cofactor>
    <text evidence="10">Binds 2 calcium ions per subunit.</text>
</comment>
<evidence type="ECO:0000256" key="11">
    <source>
        <dbReference type="PIRSR" id="PIRSR600823-4"/>
    </source>
</evidence>
<feature type="active site" description="Proton acceptor" evidence="9">
    <location>
        <position position="94"/>
    </location>
</feature>
<dbReference type="PANTHER" id="PTHR31235">
    <property type="entry name" value="PEROXIDASE 25-RELATED"/>
    <property type="match status" value="1"/>
</dbReference>
<evidence type="ECO:0000256" key="10">
    <source>
        <dbReference type="PIRSR" id="PIRSR600823-3"/>
    </source>
</evidence>
<dbReference type="EMBL" id="JBJUIK010000013">
    <property type="protein sequence ID" value="KAL3508035.1"/>
    <property type="molecule type" value="Genomic_DNA"/>
</dbReference>
<dbReference type="PROSITE" id="PS50873">
    <property type="entry name" value="PEROXIDASE_4"/>
    <property type="match status" value="1"/>
</dbReference>
<dbReference type="Gene3D" id="1.10.520.10">
    <property type="match status" value="1"/>
</dbReference>
<comment type="caution">
    <text evidence="13">The sequence shown here is derived from an EMBL/GenBank/DDBJ whole genome shotgun (WGS) entry which is preliminary data.</text>
</comment>
<feature type="domain" description="Plant heme peroxidase family profile" evidence="12">
    <location>
        <begin position="52"/>
        <end position="99"/>
    </location>
</feature>
<proteinExistence type="predicted"/>
<evidence type="ECO:0000256" key="8">
    <source>
        <dbReference type="ARBA" id="ARBA00023004"/>
    </source>
</evidence>
<evidence type="ECO:0000313" key="13">
    <source>
        <dbReference type="EMBL" id="KAL3508035.1"/>
    </source>
</evidence>
<keyword evidence="6 10" id="KW-0479">Metal-binding</keyword>
<gene>
    <name evidence="13" type="ORF">ACH5RR_033417</name>
</gene>
<keyword evidence="4" id="KW-0575">Peroxidase</keyword>
<dbReference type="SUPFAM" id="SSF48113">
    <property type="entry name" value="Heme-dependent peroxidases"/>
    <property type="match status" value="1"/>
</dbReference>
<protein>
    <recommendedName>
        <fullName evidence="3">peroxidase</fullName>
        <ecNumber evidence="3">1.11.1.7</ecNumber>
    </recommendedName>
</protein>
<feature type="site" description="Transition state stabilizer" evidence="11">
    <location>
        <position position="90"/>
    </location>
</feature>
<evidence type="ECO:0000256" key="3">
    <source>
        <dbReference type="ARBA" id="ARBA00012313"/>
    </source>
</evidence>
<dbReference type="GO" id="GO:0046872">
    <property type="term" value="F:metal ion binding"/>
    <property type="evidence" value="ECO:0007669"/>
    <property type="project" value="UniProtKB-KW"/>
</dbReference>
<evidence type="ECO:0000313" key="14">
    <source>
        <dbReference type="Proteomes" id="UP001630127"/>
    </source>
</evidence>
<organism evidence="13 14">
    <name type="scientific">Cinchona calisaya</name>
    <dbReference type="NCBI Taxonomy" id="153742"/>
    <lineage>
        <taxon>Eukaryota</taxon>
        <taxon>Viridiplantae</taxon>
        <taxon>Streptophyta</taxon>
        <taxon>Embryophyta</taxon>
        <taxon>Tracheophyta</taxon>
        <taxon>Spermatophyta</taxon>
        <taxon>Magnoliopsida</taxon>
        <taxon>eudicotyledons</taxon>
        <taxon>Gunneridae</taxon>
        <taxon>Pentapetalae</taxon>
        <taxon>asterids</taxon>
        <taxon>lamiids</taxon>
        <taxon>Gentianales</taxon>
        <taxon>Rubiaceae</taxon>
        <taxon>Cinchonoideae</taxon>
        <taxon>Cinchoneae</taxon>
        <taxon>Cinchona</taxon>
    </lineage>
</organism>
<keyword evidence="7" id="KW-0560">Oxidoreductase</keyword>
<dbReference type="InterPro" id="IPR002016">
    <property type="entry name" value="Haem_peroxidase"/>
</dbReference>
<comment type="catalytic activity">
    <reaction evidence="1">
        <text>2 a phenolic donor + H2O2 = 2 a phenolic radical donor + 2 H2O</text>
        <dbReference type="Rhea" id="RHEA:56136"/>
        <dbReference type="ChEBI" id="CHEBI:15377"/>
        <dbReference type="ChEBI" id="CHEBI:16240"/>
        <dbReference type="ChEBI" id="CHEBI:139520"/>
        <dbReference type="ChEBI" id="CHEBI:139521"/>
        <dbReference type="EC" id="1.11.1.7"/>
    </reaction>
</comment>
<evidence type="ECO:0000259" key="12">
    <source>
        <dbReference type="PROSITE" id="PS50873"/>
    </source>
</evidence>
<reference evidence="13 14" key="1">
    <citation type="submission" date="2024-11" db="EMBL/GenBank/DDBJ databases">
        <title>A near-complete genome assembly of Cinchona calisaya.</title>
        <authorList>
            <person name="Lian D.C."/>
            <person name="Zhao X.W."/>
            <person name="Wei L."/>
        </authorList>
    </citation>
    <scope>NUCLEOTIDE SEQUENCE [LARGE SCALE GENOMIC DNA]</scope>
    <source>
        <tissue evidence="13">Nenye</tissue>
    </source>
</reference>
<evidence type="ECO:0000256" key="5">
    <source>
        <dbReference type="ARBA" id="ARBA00022617"/>
    </source>
</evidence>
<evidence type="ECO:0000256" key="9">
    <source>
        <dbReference type="PIRSR" id="PIRSR600823-1"/>
    </source>
</evidence>
<dbReference type="AlphaFoldDB" id="A0ABD2YPG6"/>
<keyword evidence="10" id="KW-0106">Calcium</keyword>
<dbReference type="EC" id="1.11.1.7" evidence="3"/>
<evidence type="ECO:0000256" key="6">
    <source>
        <dbReference type="ARBA" id="ARBA00022723"/>
    </source>
</evidence>
<dbReference type="InterPro" id="IPR010255">
    <property type="entry name" value="Haem_peroxidase_sf"/>
</dbReference>
<dbReference type="InterPro" id="IPR000823">
    <property type="entry name" value="Peroxidase_pln"/>
</dbReference>
<evidence type="ECO:0000256" key="7">
    <source>
        <dbReference type="ARBA" id="ARBA00023002"/>
    </source>
</evidence>
<dbReference type="PRINTS" id="PR00461">
    <property type="entry name" value="PLPEROXIDASE"/>
</dbReference>
<accession>A0ABD2YPG6</accession>
<keyword evidence="5" id="KW-0349">Heme</keyword>
<dbReference type="GO" id="GO:0140825">
    <property type="term" value="F:lactoperoxidase activity"/>
    <property type="evidence" value="ECO:0007669"/>
    <property type="project" value="UniProtKB-EC"/>
</dbReference>
<name>A0ABD2YPG6_9GENT</name>
<dbReference type="Proteomes" id="UP001630127">
    <property type="component" value="Unassembled WGS sequence"/>
</dbReference>
<evidence type="ECO:0000256" key="1">
    <source>
        <dbReference type="ARBA" id="ARBA00000189"/>
    </source>
</evidence>